<accession>A0A7W7VH22</accession>
<keyword evidence="1" id="KW-0677">Repeat</keyword>
<feature type="compositionally biased region" description="Basic and acidic residues" evidence="2">
    <location>
        <begin position="9"/>
        <end position="18"/>
    </location>
</feature>
<evidence type="ECO:0000256" key="2">
    <source>
        <dbReference type="SAM" id="MobiDB-lite"/>
    </source>
</evidence>
<feature type="region of interest" description="Disordered" evidence="2">
    <location>
        <begin position="521"/>
        <end position="543"/>
    </location>
</feature>
<feature type="region of interest" description="Disordered" evidence="2">
    <location>
        <begin position="171"/>
        <end position="192"/>
    </location>
</feature>
<feature type="compositionally biased region" description="Gly residues" evidence="2">
    <location>
        <begin position="521"/>
        <end position="533"/>
    </location>
</feature>
<reference evidence="4 5" key="1">
    <citation type="submission" date="2020-08" db="EMBL/GenBank/DDBJ databases">
        <title>Genomic Encyclopedia of Type Strains, Phase III (KMG-III): the genomes of soil and plant-associated and newly described type strains.</title>
        <authorList>
            <person name="Whitman W."/>
        </authorList>
    </citation>
    <scope>NUCLEOTIDE SEQUENCE [LARGE SCALE GENOMIC DNA]</scope>
    <source>
        <strain evidence="4 5">CECT 8960</strain>
    </source>
</reference>
<evidence type="ECO:0000313" key="4">
    <source>
        <dbReference type="EMBL" id="MBB4910077.1"/>
    </source>
</evidence>
<dbReference type="Pfam" id="PF25023">
    <property type="entry name" value="TEN_YD-shell"/>
    <property type="match status" value="1"/>
</dbReference>
<protein>
    <submittedName>
        <fullName evidence="4">RHS repeat-associated protein</fullName>
    </submittedName>
</protein>
<gene>
    <name evidence="4" type="ORF">FHR82_006335</name>
</gene>
<dbReference type="Gene3D" id="2.180.10.10">
    <property type="entry name" value="RHS repeat-associated core"/>
    <property type="match status" value="1"/>
</dbReference>
<evidence type="ECO:0000313" key="5">
    <source>
        <dbReference type="Proteomes" id="UP000520767"/>
    </source>
</evidence>
<evidence type="ECO:0000259" key="3">
    <source>
        <dbReference type="Pfam" id="PF25023"/>
    </source>
</evidence>
<feature type="region of interest" description="Disordered" evidence="2">
    <location>
        <begin position="292"/>
        <end position="313"/>
    </location>
</feature>
<feature type="compositionally biased region" description="Polar residues" evidence="2">
    <location>
        <begin position="174"/>
        <end position="190"/>
    </location>
</feature>
<feature type="region of interest" description="Disordered" evidence="2">
    <location>
        <begin position="1"/>
        <end position="37"/>
    </location>
</feature>
<dbReference type="NCBIfam" id="TIGR03696">
    <property type="entry name" value="Rhs_assc_core"/>
    <property type="match status" value="1"/>
</dbReference>
<keyword evidence="5" id="KW-1185">Reference proteome</keyword>
<dbReference type="RefSeq" id="WP_184814100.1">
    <property type="nucleotide sequence ID" value="NZ_JACHJQ010000006.1"/>
</dbReference>
<dbReference type="EMBL" id="JACHJQ010000006">
    <property type="protein sequence ID" value="MBB4910077.1"/>
    <property type="molecule type" value="Genomic_DNA"/>
</dbReference>
<feature type="domain" description="Teneurin-like YD-shell" evidence="3">
    <location>
        <begin position="9"/>
        <end position="181"/>
    </location>
</feature>
<dbReference type="Proteomes" id="UP000520767">
    <property type="component" value="Unassembled WGS sequence"/>
</dbReference>
<name>A0A7W7VH22_9PSEU</name>
<proteinExistence type="predicted"/>
<sequence>MAAGAKVATYDERNRLESDGTDTYMYTPRGTLSSKSGSPVAFDGFDRLKQQGAATYTYDALDRVATRNGAQFTYSGATNELATDGTATFGRGPWGELLSVRSGTDQSLTLADQHGDVIAALPTTDRTVSDSTAYDPWGKVTDGTERRIGYQGDYTDPDTDQVNMTARWYDPSSGGFSSRDSAALPTTPSPMGNRYSYGASSPMNYSDPTGRNPRECQDLPGNPYPALCLFPDSGGQIGSGLGGLPSGSSCGGSPLPPDVLAVDCCTGVQAFAPCDWSGADLDFNGGGASGSLTGSINGPRGGGGSAGTPRPDPAIAARQANRAAALNNPLPIPGAMLAPLYGGSITAPVSPAPDVPSRTASDYQDPIDDTNESYRKLENSITVENETLLGSVRDTLAAPAEVQPINYPTDPGDIDDMLGDAYKNAGKCQPFEGTALGDHCTGMAASPNFDNQMGAEMGLLGLEVIAPVGDSLALLLDMLNPAADAAACADGDQAACWWAAAGIFPFGRFGRLLRNIDDVPTGGGGGARGGGGHNPQSGPMRMQTESGEWIDVPQISTRLSMQKQNRHLRGHPSHTRGGYMSSLEDARTILDNFHNGRTTILGKTREGYIVIRDNSVTGHNHNPGAGYPNQETNVFFIKGSDSPSIVPYNPNFGR</sequence>
<organism evidence="4 5">
    <name type="scientific">Actinophytocola algeriensis</name>
    <dbReference type="NCBI Taxonomy" id="1768010"/>
    <lineage>
        <taxon>Bacteria</taxon>
        <taxon>Bacillati</taxon>
        <taxon>Actinomycetota</taxon>
        <taxon>Actinomycetes</taxon>
        <taxon>Pseudonocardiales</taxon>
        <taxon>Pseudonocardiaceae</taxon>
    </lineage>
</organism>
<dbReference type="InterPro" id="IPR056823">
    <property type="entry name" value="TEN-like_YD-shell"/>
</dbReference>
<evidence type="ECO:0000256" key="1">
    <source>
        <dbReference type="ARBA" id="ARBA00022737"/>
    </source>
</evidence>
<dbReference type="InterPro" id="IPR022385">
    <property type="entry name" value="Rhs_assc_core"/>
</dbReference>
<dbReference type="AlphaFoldDB" id="A0A7W7VH22"/>
<comment type="caution">
    <text evidence="4">The sequence shown here is derived from an EMBL/GenBank/DDBJ whole genome shotgun (WGS) entry which is preliminary data.</text>
</comment>